<dbReference type="AlphaFoldDB" id="A0A9D7DYL4"/>
<feature type="chain" id="PRO_5038607689" evidence="1">
    <location>
        <begin position="26"/>
        <end position="143"/>
    </location>
</feature>
<feature type="signal peptide" evidence="1">
    <location>
        <begin position="1"/>
        <end position="25"/>
    </location>
</feature>
<reference evidence="2" key="1">
    <citation type="submission" date="2020-10" db="EMBL/GenBank/DDBJ databases">
        <title>Connecting structure to function with the recovery of over 1000 high-quality activated sludge metagenome-assembled genomes encoding full-length rRNA genes using long-read sequencing.</title>
        <authorList>
            <person name="Singleton C.M."/>
            <person name="Petriglieri F."/>
            <person name="Kristensen J.M."/>
            <person name="Kirkegaard R.H."/>
            <person name="Michaelsen T.Y."/>
            <person name="Andersen M.H."/>
            <person name="Karst S.M."/>
            <person name="Dueholm M.S."/>
            <person name="Nielsen P.H."/>
            <person name="Albertsen M."/>
        </authorList>
    </citation>
    <scope>NUCLEOTIDE SEQUENCE</scope>
    <source>
        <strain evidence="2">Bjer_18-Q3-R1-45_BAT3C.347</strain>
    </source>
</reference>
<name>A0A9D7DYL4_9PROT</name>
<sequence>MATNPLKAAWWPVILAALIALDASAADRVEVSSVRPLFIAAIENGESHGVLTGQSQQFMTNMFKTREPMEIDVKAVRDLPEAGCKRLEVTTLQRNAYPDERGLKLMTEEERRATKNGTIAQDIKFTYQISYCRSGRFPKQPGG</sequence>
<dbReference type="EMBL" id="JADJEV010000003">
    <property type="protein sequence ID" value="MBK6973186.1"/>
    <property type="molecule type" value="Genomic_DNA"/>
</dbReference>
<evidence type="ECO:0000313" key="3">
    <source>
        <dbReference type="Proteomes" id="UP000807785"/>
    </source>
</evidence>
<comment type="caution">
    <text evidence="2">The sequence shown here is derived from an EMBL/GenBank/DDBJ whole genome shotgun (WGS) entry which is preliminary data.</text>
</comment>
<protein>
    <submittedName>
        <fullName evidence="2">Uncharacterized protein</fullName>
    </submittedName>
</protein>
<proteinExistence type="predicted"/>
<accession>A0A9D7DYL4</accession>
<evidence type="ECO:0000256" key="1">
    <source>
        <dbReference type="SAM" id="SignalP"/>
    </source>
</evidence>
<dbReference type="Proteomes" id="UP000807785">
    <property type="component" value="Unassembled WGS sequence"/>
</dbReference>
<evidence type="ECO:0000313" key="2">
    <source>
        <dbReference type="EMBL" id="MBK6973186.1"/>
    </source>
</evidence>
<organism evidence="2 3">
    <name type="scientific">Candidatus Methylophosphatis roskildensis</name>
    <dbReference type="NCBI Taxonomy" id="2899263"/>
    <lineage>
        <taxon>Bacteria</taxon>
        <taxon>Pseudomonadati</taxon>
        <taxon>Pseudomonadota</taxon>
        <taxon>Betaproteobacteria</taxon>
        <taxon>Nitrosomonadales</taxon>
        <taxon>Sterolibacteriaceae</taxon>
        <taxon>Candidatus Methylophosphatis</taxon>
    </lineage>
</organism>
<keyword evidence="1" id="KW-0732">Signal</keyword>
<gene>
    <name evidence="2" type="ORF">IPH26_09640</name>
</gene>